<comment type="similarity">
    <text evidence="1">Belongs to the bacterial solute-binding protein 5 family.</text>
</comment>
<dbReference type="Gene3D" id="3.40.190.10">
    <property type="entry name" value="Periplasmic binding protein-like II"/>
    <property type="match status" value="1"/>
</dbReference>
<dbReference type="InterPro" id="IPR039424">
    <property type="entry name" value="SBP_5"/>
</dbReference>
<dbReference type="PANTHER" id="PTHR30290">
    <property type="entry name" value="PERIPLASMIC BINDING COMPONENT OF ABC TRANSPORTER"/>
    <property type="match status" value="1"/>
</dbReference>
<dbReference type="AlphaFoldDB" id="A0AB39HMI1"/>
<dbReference type="Gene3D" id="3.90.76.10">
    <property type="entry name" value="Dipeptide-binding Protein, Domain 1"/>
    <property type="match status" value="1"/>
</dbReference>
<dbReference type="PANTHER" id="PTHR30290:SF9">
    <property type="entry name" value="OLIGOPEPTIDE-BINDING PROTEIN APPA"/>
    <property type="match status" value="1"/>
</dbReference>
<evidence type="ECO:0000256" key="1">
    <source>
        <dbReference type="ARBA" id="ARBA00005695"/>
    </source>
</evidence>
<evidence type="ECO:0000259" key="6">
    <source>
        <dbReference type="Pfam" id="PF00496"/>
    </source>
</evidence>
<dbReference type="InterPro" id="IPR000914">
    <property type="entry name" value="SBP_5_dom"/>
</dbReference>
<name>A0AB39HMI1_9BACI</name>
<dbReference type="RefSeq" id="WP_368654066.1">
    <property type="nucleotide sequence ID" value="NZ_CP162599.1"/>
</dbReference>
<dbReference type="SUPFAM" id="SSF53850">
    <property type="entry name" value="Periplasmic binding protein-like II"/>
    <property type="match status" value="1"/>
</dbReference>
<dbReference type="Gene3D" id="3.10.105.10">
    <property type="entry name" value="Dipeptide-binding Protein, Domain 3"/>
    <property type="match status" value="1"/>
</dbReference>
<feature type="chain" id="PRO_5044233781" evidence="5">
    <location>
        <begin position="22"/>
        <end position="422"/>
    </location>
</feature>
<evidence type="ECO:0000256" key="4">
    <source>
        <dbReference type="SAM" id="MobiDB-lite"/>
    </source>
</evidence>
<evidence type="ECO:0000256" key="5">
    <source>
        <dbReference type="SAM" id="SignalP"/>
    </source>
</evidence>
<feature type="domain" description="Solute-binding protein family 5" evidence="6">
    <location>
        <begin position="94"/>
        <end position="422"/>
    </location>
</feature>
<evidence type="ECO:0000313" key="7">
    <source>
        <dbReference type="EMBL" id="XDK33384.1"/>
    </source>
</evidence>
<sequence length="422" mass="47260">MRSIMKKLPLFILLLLLVVLAACNSKTTDGEENTTGDEGEEAAEEPVNTGGELKVAYPAQPQTLDMQVSGAIATTDIMWHVYETLIGVDNTFAIQPMLAESYEQSDDGLTVTFHLRQGVKFHNGEEMTSEDVVASMERYKRVSTHGKSMFSDVTFEADGDYTVIMTLPEPRSTALNTLAYPSAGHPAIMPKEIADNSDDTGVTEHIGTGPFMFHEWKQDQHVHLKKFDDYQALSGEPSLTVGEKKALVDDLIFVFTPDSNTQASGLQSGEYDIAHEVNRDNAARLAEDENITNYVYPDAYLVANFNKKQGLFTDKNARQAVSAALDMEAILQGAFTDSEYYKLNHNNMMYHQLELWDSDVGKDKYNIADEDLAKELLEQTNYDGEEIVIITDREYEEHYNASVVIQDQLERIGMNVDLQVYD</sequence>
<feature type="compositionally biased region" description="Acidic residues" evidence="4">
    <location>
        <begin position="30"/>
        <end position="44"/>
    </location>
</feature>
<proteinExistence type="inferred from homology"/>
<evidence type="ECO:0000256" key="2">
    <source>
        <dbReference type="ARBA" id="ARBA00022448"/>
    </source>
</evidence>
<feature type="region of interest" description="Disordered" evidence="4">
    <location>
        <begin position="27"/>
        <end position="48"/>
    </location>
</feature>
<accession>A0AB39HMI1</accession>
<dbReference type="PROSITE" id="PS51257">
    <property type="entry name" value="PROKAR_LIPOPROTEIN"/>
    <property type="match status" value="1"/>
</dbReference>
<keyword evidence="2" id="KW-0813">Transport</keyword>
<organism evidence="7">
    <name type="scientific">Ornithinibacillus sp. 4-3</name>
    <dbReference type="NCBI Taxonomy" id="3231488"/>
    <lineage>
        <taxon>Bacteria</taxon>
        <taxon>Bacillati</taxon>
        <taxon>Bacillota</taxon>
        <taxon>Bacilli</taxon>
        <taxon>Bacillales</taxon>
        <taxon>Bacillaceae</taxon>
        <taxon>Ornithinibacillus</taxon>
    </lineage>
</organism>
<dbReference type="GO" id="GO:1904680">
    <property type="term" value="F:peptide transmembrane transporter activity"/>
    <property type="evidence" value="ECO:0007669"/>
    <property type="project" value="TreeGrafter"/>
</dbReference>
<gene>
    <name evidence="7" type="ORF">AB4Y30_03230</name>
</gene>
<dbReference type="EMBL" id="CP162599">
    <property type="protein sequence ID" value="XDK33384.1"/>
    <property type="molecule type" value="Genomic_DNA"/>
</dbReference>
<reference evidence="7" key="1">
    <citation type="submission" date="2024-07" db="EMBL/GenBank/DDBJ databases">
        <title>Halotolerant mesophilic bacterium Ornithinibacillus sp. 4-3, sp. nov., isolated from soil.</title>
        <authorList>
            <person name="Sidarenka A.V."/>
            <person name="Guliayeva D.E."/>
            <person name="Leanovich S.I."/>
            <person name="Hileuskaya K.S."/>
            <person name="Akhremchuk A.E."/>
            <person name="Sikolenko M.A."/>
            <person name="Valentovich L.N."/>
        </authorList>
    </citation>
    <scope>NUCLEOTIDE SEQUENCE</scope>
    <source>
        <strain evidence="7">4-3</strain>
    </source>
</reference>
<feature type="signal peptide" evidence="5">
    <location>
        <begin position="1"/>
        <end position="21"/>
    </location>
</feature>
<dbReference type="Pfam" id="PF00496">
    <property type="entry name" value="SBP_bac_5"/>
    <property type="match status" value="1"/>
</dbReference>
<protein>
    <submittedName>
        <fullName evidence="7">ABC transporter substrate-binding protein</fullName>
    </submittedName>
</protein>
<keyword evidence="3 5" id="KW-0732">Signal</keyword>
<evidence type="ECO:0000256" key="3">
    <source>
        <dbReference type="ARBA" id="ARBA00022729"/>
    </source>
</evidence>
<dbReference type="GO" id="GO:0015833">
    <property type="term" value="P:peptide transport"/>
    <property type="evidence" value="ECO:0007669"/>
    <property type="project" value="TreeGrafter"/>
</dbReference>